<feature type="chain" id="PRO_5046052456" description="YHYH domain-containing protein" evidence="1">
    <location>
        <begin position="31"/>
        <end position="376"/>
    </location>
</feature>
<feature type="signal peptide" evidence="1">
    <location>
        <begin position="1"/>
        <end position="30"/>
    </location>
</feature>
<evidence type="ECO:0000259" key="2">
    <source>
        <dbReference type="Pfam" id="PF14240"/>
    </source>
</evidence>
<keyword evidence="4" id="KW-1185">Reference proteome</keyword>
<protein>
    <recommendedName>
        <fullName evidence="2">YHYH domain-containing protein</fullName>
    </recommendedName>
</protein>
<gene>
    <name evidence="3" type="ORF">DP176_08415</name>
</gene>
<feature type="domain" description="YHYH" evidence="2">
    <location>
        <begin position="202"/>
        <end position="296"/>
    </location>
</feature>
<comment type="caution">
    <text evidence="3">The sequence shown here is derived from an EMBL/GenBank/DDBJ whole genome shotgun (WGS) entry which is preliminary data.</text>
</comment>
<dbReference type="PROSITE" id="PS51257">
    <property type="entry name" value="PROKAR_LIPOPROTEIN"/>
    <property type="match status" value="1"/>
</dbReference>
<evidence type="ECO:0000313" key="3">
    <source>
        <dbReference type="EMBL" id="RAZ40810.1"/>
    </source>
</evidence>
<dbReference type="EMBL" id="QMCH01000014">
    <property type="protein sequence ID" value="RAZ40810.1"/>
    <property type="molecule type" value="Genomic_DNA"/>
</dbReference>
<dbReference type="Pfam" id="PF14240">
    <property type="entry name" value="YHYH"/>
    <property type="match status" value="1"/>
</dbReference>
<proteinExistence type="predicted"/>
<organism evidence="3 4">
    <name type="scientific">Polynucleobacter paneuropaeus</name>
    <dbReference type="NCBI Taxonomy" id="2527775"/>
    <lineage>
        <taxon>Bacteria</taxon>
        <taxon>Pseudomonadati</taxon>
        <taxon>Pseudomonadota</taxon>
        <taxon>Betaproteobacteria</taxon>
        <taxon>Burkholderiales</taxon>
        <taxon>Burkholderiaceae</taxon>
        <taxon>Polynucleobacter</taxon>
    </lineage>
</organism>
<sequence>MLSRWNKLKRLQKSGLAFCTLLMSAVILVACGGGGGDSSSTSSSSSTGETTLVTAVNGSSNVTCDKGVQCIGALFRFVTSIPGTLSIASTSWTNTSTNIITISQIPFVDGSNAATVYDSQGSVFDTLTNPILDVPGFSGQGSRIFIGNGLPSTKMGTFPVQSGTAAYSYYAALPGGTNPATNQTYATSADIGISAYPLISAVPLNPVATGFYPIESLIVGITLTGAAWHVEKANDSSSNYYSPVNALPMDACFGHPYNQQYHYHGYSWKCFPNQGTTGQSPVFGFALDGFPITGPRAADGHEMTNDELDICHGTTSVITMPDGTSKNTYHYVLNREYPYSVGCFRGKVNYDQALGPPGPNPYMKEGATYPLGAYPP</sequence>
<keyword evidence="1" id="KW-0732">Signal</keyword>
<name>A0ABX9FBV0_9BURK</name>
<accession>A0ABX9FBV0</accession>
<dbReference type="Proteomes" id="UP000251072">
    <property type="component" value="Unassembled WGS sequence"/>
</dbReference>
<evidence type="ECO:0000256" key="1">
    <source>
        <dbReference type="SAM" id="SignalP"/>
    </source>
</evidence>
<dbReference type="InterPro" id="IPR025924">
    <property type="entry name" value="YHYH_dom"/>
</dbReference>
<evidence type="ECO:0000313" key="4">
    <source>
        <dbReference type="Proteomes" id="UP000251072"/>
    </source>
</evidence>
<reference evidence="3 4" key="1">
    <citation type="submission" date="2018-06" db="EMBL/GenBank/DDBJ databases">
        <title>Genome of strain Polynucleobacter sp. FUKU-NW-11.</title>
        <authorList>
            <person name="Hahn M.W."/>
        </authorList>
    </citation>
    <scope>NUCLEOTIDE SEQUENCE [LARGE SCALE GENOMIC DNA]</scope>
    <source>
        <strain evidence="4">FUKU-NW11</strain>
    </source>
</reference>